<evidence type="ECO:0000313" key="2">
    <source>
        <dbReference type="Proteomes" id="UP000198290"/>
    </source>
</evidence>
<dbReference type="PANTHER" id="PTHR31793">
    <property type="entry name" value="4-HYDROXYBENZOYL-COA THIOESTERASE FAMILY MEMBER"/>
    <property type="match status" value="1"/>
</dbReference>
<dbReference type="GO" id="GO:0047617">
    <property type="term" value="F:fatty acyl-CoA hydrolase activity"/>
    <property type="evidence" value="ECO:0007669"/>
    <property type="project" value="TreeGrafter"/>
</dbReference>
<reference evidence="2" key="1">
    <citation type="journal article" date="2017" name="Biotechnol. Biofuels">
        <title>Evaluation of environmental bacterial communities as a factor affecting the growth of duckweed Lemna minor.</title>
        <authorList>
            <person name="Ishizawa H."/>
            <person name="Kuroda M."/>
            <person name="Morikawa M."/>
            <person name="Ike M."/>
        </authorList>
    </citation>
    <scope>NUCLEOTIDE SEQUENCE [LARGE SCALE GENOMIC DNA]</scope>
    <source>
        <strain evidence="2">H3</strain>
    </source>
</reference>
<dbReference type="STRING" id="332411.VI06_17120"/>
<organism evidence="1 2">
    <name type="scientific">Aquitalea magnusonii</name>
    <dbReference type="NCBI Taxonomy" id="332411"/>
    <lineage>
        <taxon>Bacteria</taxon>
        <taxon>Pseudomonadati</taxon>
        <taxon>Pseudomonadota</taxon>
        <taxon>Betaproteobacteria</taxon>
        <taxon>Neisseriales</taxon>
        <taxon>Chromobacteriaceae</taxon>
        <taxon>Aquitalea</taxon>
    </lineage>
</organism>
<dbReference type="OrthoDB" id="9799036at2"/>
<evidence type="ECO:0000313" key="1">
    <source>
        <dbReference type="EMBL" id="BBF84677.1"/>
    </source>
</evidence>
<dbReference type="CDD" id="cd00586">
    <property type="entry name" value="4HBT"/>
    <property type="match status" value="1"/>
</dbReference>
<name>A0A3G9GGA7_9NEIS</name>
<reference evidence="1 2" key="2">
    <citation type="journal article" date="2017" name="Genome Announc.">
        <title>Draft genome sequence of Aquitalea magnusonii strain H3, a plant growth-promoting bacterium of duckweed Lemna minor.</title>
        <authorList>
            <person name="Ishizawa H."/>
            <person name="Kuroda M."/>
            <person name="Ike M."/>
        </authorList>
    </citation>
    <scope>NUCLEOTIDE SEQUENCE [LARGE SCALE GENOMIC DNA]</scope>
    <source>
        <strain evidence="1 2">H3</strain>
    </source>
</reference>
<proteinExistence type="predicted"/>
<dbReference type="Pfam" id="PF13279">
    <property type="entry name" value="4HBT_2"/>
    <property type="match status" value="1"/>
</dbReference>
<dbReference type="Proteomes" id="UP000198290">
    <property type="component" value="Chromosome"/>
</dbReference>
<sequence>MEKSYPVIDRQSITMRWGDMDAVGHLNNTYYFRYLEQIRLNWLEALGHGINPQGTGPVLASTSCTFRKQLTYPATVEITIELEKLGRSSLQLRHHFYRQGDPDTVYAYADVTLVWVDYQAGVPVAIPDDIRMAVLQAAAQH</sequence>
<dbReference type="Gene3D" id="3.10.129.10">
    <property type="entry name" value="Hotdog Thioesterase"/>
    <property type="match status" value="1"/>
</dbReference>
<gene>
    <name evidence="1" type="ORF">DLM_1037</name>
</gene>
<dbReference type="EMBL" id="AP018823">
    <property type="protein sequence ID" value="BBF84677.1"/>
    <property type="molecule type" value="Genomic_DNA"/>
</dbReference>
<dbReference type="AlphaFoldDB" id="A0A3G9GGA7"/>
<dbReference type="RefSeq" id="WP_089085295.1">
    <property type="nucleotide sequence ID" value="NZ_AP018823.1"/>
</dbReference>
<reference evidence="2" key="3">
    <citation type="journal article" date="2017" name="Plant Physiol. Biochem.">
        <title>Differential oxidative and antioxidative response of duckweed Lemna minor toward plant growth promoting/inhibiting bacteria.</title>
        <authorList>
            <person name="Ishizawa H."/>
            <person name="Kuroda M."/>
            <person name="Morikawa M."/>
            <person name="Ike M."/>
        </authorList>
    </citation>
    <scope>NUCLEOTIDE SEQUENCE [LARGE SCALE GENOMIC DNA]</scope>
    <source>
        <strain evidence="2">H3</strain>
    </source>
</reference>
<keyword evidence="2" id="KW-1185">Reference proteome</keyword>
<dbReference type="PANTHER" id="PTHR31793:SF24">
    <property type="entry name" value="LONG-CHAIN ACYL-COA THIOESTERASE FADM"/>
    <property type="match status" value="1"/>
</dbReference>
<dbReference type="InterPro" id="IPR029069">
    <property type="entry name" value="HotDog_dom_sf"/>
</dbReference>
<protein>
    <submittedName>
        <fullName evidence="1">4-hydroxybenzoyl-CoA thioesterase</fullName>
    </submittedName>
</protein>
<dbReference type="SUPFAM" id="SSF54637">
    <property type="entry name" value="Thioesterase/thiol ester dehydrase-isomerase"/>
    <property type="match status" value="1"/>
</dbReference>
<dbReference type="KEGG" id="amah:DLM_1037"/>
<accession>A0A3G9GGA7</accession>
<dbReference type="InterPro" id="IPR050563">
    <property type="entry name" value="4-hydroxybenzoyl-CoA_TE"/>
</dbReference>